<evidence type="ECO:0000313" key="3">
    <source>
        <dbReference type="Proteomes" id="UP000247591"/>
    </source>
</evidence>
<proteinExistence type="predicted"/>
<name>A0A318RLN0_WILLI</name>
<feature type="transmembrane region" description="Helical" evidence="1">
    <location>
        <begin position="26"/>
        <end position="46"/>
    </location>
</feature>
<feature type="transmembrane region" description="Helical" evidence="1">
    <location>
        <begin position="116"/>
        <end position="142"/>
    </location>
</feature>
<evidence type="ECO:0000256" key="1">
    <source>
        <dbReference type="SAM" id="Phobius"/>
    </source>
</evidence>
<protein>
    <submittedName>
        <fullName evidence="2">Uncharacterized protein</fullName>
    </submittedName>
</protein>
<keyword evidence="1" id="KW-1133">Transmembrane helix</keyword>
<sequence>MTAADSTGPVSWNDGWQRFSRHHRRALIAAEGLVLAGLAAAVPLYLHLAGYQWRTGAGEQVRELPPNIDQVLSWALWTATIGAAVAAAVAIGLVATRVFSQLRTPAAQWRRVPAAAGWALITGALWAVSSMTTTGVIVNGLVMT</sequence>
<reference evidence="2 3" key="1">
    <citation type="submission" date="2018-06" db="EMBL/GenBank/DDBJ databases">
        <title>Genomic Encyclopedia of Type Strains, Phase IV (KMG-IV): sequencing the most valuable type-strain genomes for metagenomic binning, comparative biology and taxonomic classification.</title>
        <authorList>
            <person name="Goeker M."/>
        </authorList>
    </citation>
    <scope>NUCLEOTIDE SEQUENCE [LARGE SCALE GENOMIC DNA]</scope>
    <source>
        <strain evidence="2 3">DSM 45521</strain>
    </source>
</reference>
<evidence type="ECO:0000313" key="2">
    <source>
        <dbReference type="EMBL" id="PYE12025.1"/>
    </source>
</evidence>
<keyword evidence="1" id="KW-0812">Transmembrane</keyword>
<dbReference type="Proteomes" id="UP000247591">
    <property type="component" value="Unassembled WGS sequence"/>
</dbReference>
<dbReference type="RefSeq" id="WP_110472752.1">
    <property type="nucleotide sequence ID" value="NZ_QJSP01000026.1"/>
</dbReference>
<accession>A0A318RLN0</accession>
<comment type="caution">
    <text evidence="2">The sequence shown here is derived from an EMBL/GenBank/DDBJ whole genome shotgun (WGS) entry which is preliminary data.</text>
</comment>
<gene>
    <name evidence="2" type="ORF">DFR67_12633</name>
</gene>
<organism evidence="2 3">
    <name type="scientific">Williamsia limnetica</name>
    <dbReference type="NCBI Taxonomy" id="882452"/>
    <lineage>
        <taxon>Bacteria</taxon>
        <taxon>Bacillati</taxon>
        <taxon>Actinomycetota</taxon>
        <taxon>Actinomycetes</taxon>
        <taxon>Mycobacteriales</taxon>
        <taxon>Nocardiaceae</taxon>
        <taxon>Williamsia</taxon>
    </lineage>
</organism>
<feature type="transmembrane region" description="Helical" evidence="1">
    <location>
        <begin position="74"/>
        <end position="95"/>
    </location>
</feature>
<dbReference type="EMBL" id="QJSP01000026">
    <property type="protein sequence ID" value="PYE12025.1"/>
    <property type="molecule type" value="Genomic_DNA"/>
</dbReference>
<keyword evidence="1" id="KW-0472">Membrane</keyword>
<dbReference type="AlphaFoldDB" id="A0A318RLN0"/>
<keyword evidence="3" id="KW-1185">Reference proteome</keyword>